<dbReference type="Pfam" id="PF00698">
    <property type="entry name" value="Acyl_transf_1"/>
    <property type="match status" value="1"/>
</dbReference>
<dbReference type="PANTHER" id="PTHR43775:SF51">
    <property type="entry name" value="INACTIVE PHENOLPHTHIOCEROL SYNTHESIS POLYKETIDE SYNTHASE TYPE I PKS1-RELATED"/>
    <property type="match status" value="1"/>
</dbReference>
<dbReference type="SUPFAM" id="SSF55048">
    <property type="entry name" value="Probable ACP-binding domain of malonyl-CoA ACP transacylase"/>
    <property type="match status" value="1"/>
</dbReference>
<dbReference type="PANTHER" id="PTHR43775">
    <property type="entry name" value="FATTY ACID SYNTHASE"/>
    <property type="match status" value="1"/>
</dbReference>
<evidence type="ECO:0000259" key="7">
    <source>
        <dbReference type="SMART" id="SM00827"/>
    </source>
</evidence>
<keyword evidence="2" id="KW-0597">Phosphoprotein</keyword>
<evidence type="ECO:0000256" key="6">
    <source>
        <dbReference type="SAM" id="MobiDB-lite"/>
    </source>
</evidence>
<dbReference type="InterPro" id="IPR001227">
    <property type="entry name" value="Ac_transferase_dom_sf"/>
</dbReference>
<dbReference type="GO" id="GO:0004312">
    <property type="term" value="F:fatty acid synthase activity"/>
    <property type="evidence" value="ECO:0007669"/>
    <property type="project" value="TreeGrafter"/>
</dbReference>
<dbReference type="Proteomes" id="UP000475666">
    <property type="component" value="Unassembled WGS sequence"/>
</dbReference>
<dbReference type="InterPro" id="IPR016036">
    <property type="entry name" value="Malonyl_transacylase_ACP-bd"/>
</dbReference>
<proteinExistence type="predicted"/>
<dbReference type="Gene3D" id="3.30.70.3290">
    <property type="match status" value="1"/>
</dbReference>
<dbReference type="InterPro" id="IPR014043">
    <property type="entry name" value="Acyl_transferase_dom"/>
</dbReference>
<dbReference type="AlphaFoldDB" id="A0A6G3TNX1"/>
<name>A0A6G3TNX1_9ACTN</name>
<dbReference type="Gene3D" id="3.40.50.720">
    <property type="entry name" value="NAD(P)-binding Rossmann-like Domain"/>
    <property type="match status" value="1"/>
</dbReference>
<dbReference type="InterPro" id="IPR050091">
    <property type="entry name" value="PKS_NRPS_Biosynth_Enz"/>
</dbReference>
<dbReference type="Gene3D" id="6.10.140.1830">
    <property type="match status" value="1"/>
</dbReference>
<feature type="region of interest" description="Disordered" evidence="6">
    <location>
        <begin position="1"/>
        <end position="39"/>
    </location>
</feature>
<evidence type="ECO:0000256" key="3">
    <source>
        <dbReference type="ARBA" id="ARBA00022679"/>
    </source>
</evidence>
<comment type="caution">
    <text evidence="8">The sequence shown here is derived from an EMBL/GenBank/DDBJ whole genome shotgun (WGS) entry which is preliminary data.</text>
</comment>
<keyword evidence="3 8" id="KW-0808">Transferase</keyword>
<dbReference type="Gene3D" id="3.40.366.10">
    <property type="entry name" value="Malonyl-Coenzyme A Acyl Carrier Protein, domain 2"/>
    <property type="match status" value="1"/>
</dbReference>
<dbReference type="InterPro" id="IPR016035">
    <property type="entry name" value="Acyl_Trfase/lysoPLipase"/>
</dbReference>
<accession>A0A6G3TNX1</accession>
<dbReference type="FunFam" id="3.40.366.10:FF:000002">
    <property type="entry name" value="Probable polyketide synthase 2"/>
    <property type="match status" value="1"/>
</dbReference>
<feature type="compositionally biased region" description="Basic and acidic residues" evidence="6">
    <location>
        <begin position="8"/>
        <end position="18"/>
    </location>
</feature>
<evidence type="ECO:0000313" key="9">
    <source>
        <dbReference type="Proteomes" id="UP000475666"/>
    </source>
</evidence>
<dbReference type="SUPFAM" id="SSF52151">
    <property type="entry name" value="FabD/lysophospholipase-like"/>
    <property type="match status" value="1"/>
</dbReference>
<keyword evidence="5 8" id="KW-0012">Acyltransferase</keyword>
<dbReference type="Pfam" id="PF18369">
    <property type="entry name" value="PKS_DE"/>
    <property type="match status" value="1"/>
</dbReference>
<gene>
    <name evidence="8" type="ORF">G3I66_34045</name>
</gene>
<protein>
    <submittedName>
        <fullName evidence="8">Acyltransferase domain-containing protein</fullName>
    </submittedName>
</protein>
<feature type="domain" description="Malonyl-CoA:ACP transacylase (MAT)" evidence="7">
    <location>
        <begin position="131"/>
        <end position="425"/>
    </location>
</feature>
<evidence type="ECO:0000256" key="4">
    <source>
        <dbReference type="ARBA" id="ARBA00023268"/>
    </source>
</evidence>
<keyword evidence="1" id="KW-0596">Phosphopantetheine</keyword>
<evidence type="ECO:0000313" key="8">
    <source>
        <dbReference type="EMBL" id="NEC38165.1"/>
    </source>
</evidence>
<evidence type="ECO:0000256" key="5">
    <source>
        <dbReference type="ARBA" id="ARBA00023315"/>
    </source>
</evidence>
<evidence type="ECO:0000256" key="1">
    <source>
        <dbReference type="ARBA" id="ARBA00022450"/>
    </source>
</evidence>
<dbReference type="Pfam" id="PF22336">
    <property type="entry name" value="RhiE-like_linker"/>
    <property type="match status" value="1"/>
</dbReference>
<dbReference type="RefSeq" id="WP_164278773.1">
    <property type="nucleotide sequence ID" value="NZ_JAAGMQ010000999.1"/>
</dbReference>
<dbReference type="SMART" id="SM00827">
    <property type="entry name" value="PKS_AT"/>
    <property type="match status" value="1"/>
</dbReference>
<sequence>SGTNAHAIIEEAPEHTPEPEQADSQAPAESESLPDTLHGGAVPLLVSARSAAALRDQAGRLHDALEADPDLPLPAVGRTLAVGRAELEHRAIVVGAHREEVLSGLAALRAGEPSPHVVRGVAGERGRTVFVFPGHGAQWAGMGAGLLESSEVFRDRFQECADALAPYLDWSPAAVLLDAELLERVEYVQPVLWAVMVSLAELWRSFGVEPDAVVGHSQGEVAAACVSGALSLADGARVVTARSRVIPTLPTGGMLSVSMPLDLLEKRLTKWSGRLSVSVVNGLTSIVVSGPAEDCAELLAECEAEGIRARLLKAAQAGHSPYVEAAREELLSALAPVAPGRPEIPFYSTVTGGPLDADASLDAEYWYLNLRRPVRFDLAARALLDAGFATFVEAGPHPVLSLGVAEIAEDAGAEAVAVGSLRRGEDGWDRFLLSVGEVWAAGRAVEWRAFFPGTGPGAELPGYAFQHKRFWLDAEETTRTADAADDGAFWDLVADGDPAGLAELLGTAEQDAVGAVLPVLADWRRSRDRRTRAESWRYRLDWQPLTSAPGRLRGLWLAVVPASGPSETGDEVLDALRQAGADVVAVRADADLREAAAGREVAGVLSLLALDTAASGATATLSLIRSHAEGGLDAPLWLLTRSAVRTGGTEPLHHPEQAAVWGLARTAALENPQGFGGVIDLPAVLGARERALLPQALTVPEEDQIAVRAGGLLGCRLVRVTGPARSDRSLGDGTVLVTGATTAVGRRLALRLARAGTPLLLLTDPGAAPESSAELAREVDGL</sequence>
<feature type="non-terminal residue" evidence="8">
    <location>
        <position position="1"/>
    </location>
</feature>
<organism evidence="8 9">
    <name type="scientific">Streptomyces rubrogriseus</name>
    <dbReference type="NCBI Taxonomy" id="194673"/>
    <lineage>
        <taxon>Bacteria</taxon>
        <taxon>Bacillati</taxon>
        <taxon>Actinomycetota</taxon>
        <taxon>Actinomycetes</taxon>
        <taxon>Kitasatosporales</taxon>
        <taxon>Streptomycetaceae</taxon>
        <taxon>Streptomyces</taxon>
        <taxon>Streptomyces violaceoruber group</taxon>
    </lineage>
</organism>
<dbReference type="InterPro" id="IPR036291">
    <property type="entry name" value="NAD(P)-bd_dom_sf"/>
</dbReference>
<dbReference type="InterPro" id="IPR041618">
    <property type="entry name" value="PKS_DE"/>
</dbReference>
<evidence type="ECO:0000256" key="2">
    <source>
        <dbReference type="ARBA" id="ARBA00022553"/>
    </source>
</evidence>
<dbReference type="GO" id="GO:0006633">
    <property type="term" value="P:fatty acid biosynthetic process"/>
    <property type="evidence" value="ECO:0007669"/>
    <property type="project" value="TreeGrafter"/>
</dbReference>
<reference evidence="8 9" key="1">
    <citation type="submission" date="2020-01" db="EMBL/GenBank/DDBJ databases">
        <title>Insect and environment-associated Actinomycetes.</title>
        <authorList>
            <person name="Currrie C."/>
            <person name="Chevrette M."/>
            <person name="Carlson C."/>
            <person name="Stubbendieck R."/>
            <person name="Wendt-Pienkowski E."/>
        </authorList>
    </citation>
    <scope>NUCLEOTIDE SEQUENCE [LARGE SCALE GENOMIC DNA]</scope>
    <source>
        <strain evidence="8 9">SID7739</strain>
    </source>
</reference>
<keyword evidence="4" id="KW-0511">Multifunctional enzyme</keyword>
<feature type="non-terminal residue" evidence="8">
    <location>
        <position position="782"/>
    </location>
</feature>
<dbReference type="EMBL" id="JAAGMQ010000999">
    <property type="protein sequence ID" value="NEC38165.1"/>
    <property type="molecule type" value="Genomic_DNA"/>
</dbReference>
<dbReference type="InterPro" id="IPR054514">
    <property type="entry name" value="RhiE-like_linker"/>
</dbReference>
<dbReference type="SUPFAM" id="SSF51735">
    <property type="entry name" value="NAD(P)-binding Rossmann-fold domains"/>
    <property type="match status" value="2"/>
</dbReference>
<dbReference type="Gene3D" id="3.40.50.11460">
    <property type="match status" value="1"/>
</dbReference>